<dbReference type="Pfam" id="PF02457">
    <property type="entry name" value="DAC"/>
    <property type="match status" value="1"/>
</dbReference>
<dbReference type="InterPro" id="IPR036888">
    <property type="entry name" value="DNA_integrity_DisA_N_sf"/>
</dbReference>
<dbReference type="PANTHER" id="PTHR34185">
    <property type="entry name" value="DIADENYLATE CYCLASE"/>
    <property type="match status" value="1"/>
</dbReference>
<dbReference type="GO" id="GO:0106408">
    <property type="term" value="F:diadenylate cyclase activity"/>
    <property type="evidence" value="ECO:0007669"/>
    <property type="project" value="UniProtKB-EC"/>
</dbReference>
<evidence type="ECO:0000256" key="1">
    <source>
        <dbReference type="ARBA" id="ARBA00000877"/>
    </source>
</evidence>
<feature type="transmembrane region" description="Helical" evidence="10">
    <location>
        <begin position="66"/>
        <end position="83"/>
    </location>
</feature>
<evidence type="ECO:0000256" key="10">
    <source>
        <dbReference type="HAMAP-Rule" id="MF_01499"/>
    </source>
</evidence>
<dbReference type="Pfam" id="PF19293">
    <property type="entry name" value="CdaA_N"/>
    <property type="match status" value="1"/>
</dbReference>
<comment type="caution">
    <text evidence="10">Lacks conserved residue(s) required for the propagation of feature annotation.</text>
</comment>
<evidence type="ECO:0000313" key="12">
    <source>
        <dbReference type="EMBL" id="ADL03851.1"/>
    </source>
</evidence>
<evidence type="ECO:0000259" key="11">
    <source>
        <dbReference type="PROSITE" id="PS51794"/>
    </source>
</evidence>
<dbReference type="Proteomes" id="UP000001662">
    <property type="component" value="Chromosome"/>
</dbReference>
<dbReference type="KEGG" id="csh:Closa_1248"/>
<dbReference type="EC" id="2.7.7.85" evidence="10"/>
<comment type="subunit">
    <text evidence="10">Probably a homodimer.</text>
</comment>
<dbReference type="HOGENOM" id="CLU_038561_0_1_9"/>
<keyword evidence="3 10" id="KW-0808">Transferase</keyword>
<sequence>MPVKYGQLLGKDKREVETIADFLDGMYSWVSFLPRISKTNLVEIIIIAVLLYELLTWIMNTRAWTLLKGIIVILLFYVFAYVFRLDNIFWILNKIATPAVTMAIVIFQPELRKALEQLGSKNPFTGILTFDEGRDNSGFTDKTINELVKATFEMAKVKTGALMVIERGDSLKEIERTGIEVGAVVSSQLLINIFEHNTPLHDGAVVIRGNRVAAATCYLPLSDNMTISKDLGTRHRAAVGVSEVSDSVTIVVSEETGRVTVALEGGLKRITDADMLRSVLAGVKQQGEEGSRFRILKGRRKNEGKAVK</sequence>
<evidence type="ECO:0000256" key="2">
    <source>
        <dbReference type="ARBA" id="ARBA00022475"/>
    </source>
</evidence>
<dbReference type="PIRSF" id="PIRSF004793">
    <property type="entry name" value="UCP004793"/>
    <property type="match status" value="1"/>
</dbReference>
<dbReference type="InterPro" id="IPR003390">
    <property type="entry name" value="DNA_integrity_scan_DisA_N"/>
</dbReference>
<dbReference type="AlphaFoldDB" id="D9R899"/>
<comment type="similarity">
    <text evidence="10">Belongs to the adenylate cyclase family. DacA/CdaA subfamily.</text>
</comment>
<accession>D9R899</accession>
<dbReference type="InterPro" id="IPR034701">
    <property type="entry name" value="CdaA"/>
</dbReference>
<comment type="function">
    <text evidence="10">Catalyzes the condensation of 2 ATP molecules into cyclic di-AMP (c-di-AMP), a second messenger used to regulate differing processes in different bacteria.</text>
</comment>
<proteinExistence type="inferred from homology"/>
<keyword evidence="8 10" id="KW-1133">Transmembrane helix</keyword>
<reference evidence="12" key="1">
    <citation type="submission" date="2010-07" db="EMBL/GenBank/DDBJ databases">
        <title>Complete sequence of Clostridium saccharolyticum WM1.</title>
        <authorList>
            <consortium name="US DOE Joint Genome Institute"/>
            <person name="Lucas S."/>
            <person name="Copeland A."/>
            <person name="Lapidus A."/>
            <person name="Cheng J.-F."/>
            <person name="Bruce D."/>
            <person name="Goodwin L."/>
            <person name="Pitluck S."/>
            <person name="Chertkov O."/>
            <person name="Detter J.C."/>
            <person name="Han C."/>
            <person name="Tapia R."/>
            <person name="Land M."/>
            <person name="Hauser L."/>
            <person name="Chang Y.-J."/>
            <person name="Jeffries C."/>
            <person name="Kyrpides N."/>
            <person name="Ivanova N."/>
            <person name="Mikhailova N."/>
            <person name="Mouttaki H."/>
            <person name="Lin L."/>
            <person name="Zhou J."/>
            <person name="Hemme C.L."/>
            <person name="Woyke T."/>
        </authorList>
    </citation>
    <scope>NUCLEOTIDE SEQUENCE [LARGE SCALE GENOMIC DNA]</scope>
    <source>
        <strain evidence="12">WM1</strain>
    </source>
</reference>
<dbReference type="EMBL" id="CP002109">
    <property type="protein sequence ID" value="ADL03851.1"/>
    <property type="molecule type" value="Genomic_DNA"/>
</dbReference>
<dbReference type="PANTHER" id="PTHR34185:SF1">
    <property type="entry name" value="DIADENYLATE CYCLASE"/>
    <property type="match status" value="1"/>
</dbReference>
<dbReference type="GO" id="GO:0006171">
    <property type="term" value="P:cAMP biosynthetic process"/>
    <property type="evidence" value="ECO:0007669"/>
    <property type="project" value="InterPro"/>
</dbReference>
<evidence type="ECO:0000256" key="3">
    <source>
        <dbReference type="ARBA" id="ARBA00022679"/>
    </source>
</evidence>
<dbReference type="PaxDb" id="610130-Closa_1248"/>
<keyword evidence="6 10" id="KW-0547">Nucleotide-binding</keyword>
<keyword evidence="9 10" id="KW-0472">Membrane</keyword>
<dbReference type="eggNOG" id="COG1624">
    <property type="taxonomic scope" value="Bacteria"/>
</dbReference>
<evidence type="ECO:0000256" key="4">
    <source>
        <dbReference type="ARBA" id="ARBA00022692"/>
    </source>
</evidence>
<keyword evidence="7 10" id="KW-0067">ATP-binding</keyword>
<keyword evidence="2 10" id="KW-1003">Cell membrane</keyword>
<dbReference type="GO" id="GO:0005524">
    <property type="term" value="F:ATP binding"/>
    <property type="evidence" value="ECO:0007669"/>
    <property type="project" value="UniProtKB-UniRule"/>
</dbReference>
<dbReference type="FunFam" id="3.40.1700.10:FF:000002">
    <property type="entry name" value="Diadenylate cyclase"/>
    <property type="match status" value="1"/>
</dbReference>
<keyword evidence="4 10" id="KW-0812">Transmembrane</keyword>
<feature type="transmembrane region" description="Helical" evidence="10">
    <location>
        <begin position="41"/>
        <end position="59"/>
    </location>
</feature>
<evidence type="ECO:0000256" key="5">
    <source>
        <dbReference type="ARBA" id="ARBA00022695"/>
    </source>
</evidence>
<dbReference type="InterPro" id="IPR050338">
    <property type="entry name" value="DisA"/>
</dbReference>
<protein>
    <recommendedName>
        <fullName evidence="10">Diadenylate cyclase</fullName>
        <shortName evidence="10">DAC</shortName>
        <ecNumber evidence="10">2.7.7.85</ecNumber>
    </recommendedName>
    <alternativeName>
        <fullName evidence="10">Cyclic-di-AMP synthase</fullName>
        <shortName evidence="10">c-di-AMP synthase</shortName>
    </alternativeName>
</protein>
<name>D9R899_LACSW</name>
<dbReference type="STRING" id="610130.Closa_1248"/>
<evidence type="ECO:0000256" key="8">
    <source>
        <dbReference type="ARBA" id="ARBA00022989"/>
    </source>
</evidence>
<feature type="domain" description="DAC" evidence="11">
    <location>
        <begin position="108"/>
        <end position="273"/>
    </location>
</feature>
<evidence type="ECO:0000256" key="7">
    <source>
        <dbReference type="ARBA" id="ARBA00022840"/>
    </source>
</evidence>
<organism evidence="12 13">
    <name type="scientific">Lacrimispora saccharolytica (strain ATCC 35040 / DSM 2544 / NRCC 2533 / WM1)</name>
    <name type="common">Clostridium saccharolyticum</name>
    <dbReference type="NCBI Taxonomy" id="610130"/>
    <lineage>
        <taxon>Bacteria</taxon>
        <taxon>Bacillati</taxon>
        <taxon>Bacillota</taxon>
        <taxon>Clostridia</taxon>
        <taxon>Lachnospirales</taxon>
        <taxon>Lachnospiraceae</taxon>
        <taxon>Lacrimispora</taxon>
    </lineage>
</organism>
<dbReference type="NCBIfam" id="TIGR00159">
    <property type="entry name" value="diadenylate cyclase CdaA"/>
    <property type="match status" value="1"/>
</dbReference>
<dbReference type="InterPro" id="IPR045585">
    <property type="entry name" value="CdaA_N"/>
</dbReference>
<dbReference type="SUPFAM" id="SSF143597">
    <property type="entry name" value="YojJ-like"/>
    <property type="match status" value="1"/>
</dbReference>
<gene>
    <name evidence="10" type="primary">dacA</name>
    <name evidence="12" type="ordered locus">Closa_1248</name>
</gene>
<evidence type="ECO:0000256" key="9">
    <source>
        <dbReference type="ARBA" id="ARBA00023136"/>
    </source>
</evidence>
<dbReference type="PROSITE" id="PS51794">
    <property type="entry name" value="DAC"/>
    <property type="match status" value="1"/>
</dbReference>
<dbReference type="HAMAP" id="MF_01499">
    <property type="entry name" value="DacA"/>
    <property type="match status" value="1"/>
</dbReference>
<keyword evidence="5 10" id="KW-0548">Nucleotidyltransferase</keyword>
<dbReference type="InterPro" id="IPR014046">
    <property type="entry name" value="C-di-AMP_synthase"/>
</dbReference>
<evidence type="ECO:0000313" key="13">
    <source>
        <dbReference type="Proteomes" id="UP000001662"/>
    </source>
</evidence>
<dbReference type="Gene3D" id="3.40.1700.10">
    <property type="entry name" value="DNA integrity scanning protein, DisA, N-terminal domain"/>
    <property type="match status" value="1"/>
</dbReference>
<keyword evidence="13" id="KW-1185">Reference proteome</keyword>
<comment type="catalytic activity">
    <reaction evidence="1 10">
        <text>2 ATP = 3',3'-c-di-AMP + 2 diphosphate</text>
        <dbReference type="Rhea" id="RHEA:35655"/>
        <dbReference type="ChEBI" id="CHEBI:30616"/>
        <dbReference type="ChEBI" id="CHEBI:33019"/>
        <dbReference type="ChEBI" id="CHEBI:71500"/>
        <dbReference type="EC" id="2.7.7.85"/>
    </reaction>
</comment>
<evidence type="ECO:0000256" key="6">
    <source>
        <dbReference type="ARBA" id="ARBA00022741"/>
    </source>
</evidence>
<dbReference type="GO" id="GO:0004016">
    <property type="term" value="F:adenylate cyclase activity"/>
    <property type="evidence" value="ECO:0007669"/>
    <property type="project" value="UniProtKB-UniRule"/>
</dbReference>